<dbReference type="AlphaFoldDB" id="A0A377PML2"/>
<feature type="transmembrane region" description="Helical" evidence="1">
    <location>
        <begin position="7"/>
        <end position="29"/>
    </location>
</feature>
<reference evidence="2 3" key="1">
    <citation type="submission" date="2018-06" db="EMBL/GenBank/DDBJ databases">
        <authorList>
            <consortium name="Pathogen Informatics"/>
            <person name="Doyle S."/>
        </authorList>
    </citation>
    <scope>NUCLEOTIDE SEQUENCE [LARGE SCALE GENOMIC DNA]</scope>
    <source>
        <strain evidence="2 3">NCTC8105</strain>
    </source>
</reference>
<dbReference type="EMBL" id="UGHP01000001">
    <property type="protein sequence ID" value="STQ80563.1"/>
    <property type="molecule type" value="Genomic_DNA"/>
</dbReference>
<name>A0A377PML2_HAFAL</name>
<gene>
    <name evidence="2" type="ORF">NCTC8105_02687</name>
</gene>
<accession>A0A377PML2</accession>
<evidence type="ECO:0000313" key="3">
    <source>
        <dbReference type="Proteomes" id="UP000254821"/>
    </source>
</evidence>
<keyword evidence="1" id="KW-1133">Transmembrane helix</keyword>
<feature type="transmembrane region" description="Helical" evidence="1">
    <location>
        <begin position="65"/>
        <end position="84"/>
    </location>
</feature>
<proteinExistence type="predicted"/>
<evidence type="ECO:0000313" key="2">
    <source>
        <dbReference type="EMBL" id="STQ80563.1"/>
    </source>
</evidence>
<keyword evidence="1" id="KW-0812">Transmembrane</keyword>
<dbReference type="Proteomes" id="UP000254821">
    <property type="component" value="Unassembled WGS sequence"/>
</dbReference>
<organism evidence="2 3">
    <name type="scientific">Hafnia alvei</name>
    <dbReference type="NCBI Taxonomy" id="569"/>
    <lineage>
        <taxon>Bacteria</taxon>
        <taxon>Pseudomonadati</taxon>
        <taxon>Pseudomonadota</taxon>
        <taxon>Gammaproteobacteria</taxon>
        <taxon>Enterobacterales</taxon>
        <taxon>Hafniaceae</taxon>
        <taxon>Hafnia</taxon>
    </lineage>
</organism>
<keyword evidence="1" id="KW-0472">Membrane</keyword>
<evidence type="ECO:0000256" key="1">
    <source>
        <dbReference type="SAM" id="Phobius"/>
    </source>
</evidence>
<protein>
    <submittedName>
        <fullName evidence="2">Uncharacterized protein</fullName>
    </submittedName>
</protein>
<sequence length="88" mass="9979">MMSIKGLLRWGSIFLIMITYICALALIIMDYGVTLKYGGIDPHEQVTAVRCNSIIDQISISFVELTYIAFFGYLISIVLILLVFKKVR</sequence>